<dbReference type="SUPFAM" id="SSF51735">
    <property type="entry name" value="NAD(P)-binding Rossmann-fold domains"/>
    <property type="match status" value="1"/>
</dbReference>
<dbReference type="Gene3D" id="3.40.50.720">
    <property type="entry name" value="NAD(P)-binding Rossmann-like Domain"/>
    <property type="match status" value="1"/>
</dbReference>
<organism evidence="1 2">
    <name type="scientific">Campylobacter phage CP220</name>
    <dbReference type="NCBI Taxonomy" id="2994044"/>
    <lineage>
        <taxon>Viruses</taxon>
        <taxon>Duplodnaviria</taxon>
        <taxon>Heunggongvirae</taxon>
        <taxon>Uroviricota</taxon>
        <taxon>Caudoviricetes</taxon>
        <taxon>Connertonviridae</taxon>
        <taxon>Firehammervirus</taxon>
        <taxon>Firehammervirus CP220</taxon>
    </lineage>
</organism>
<keyword evidence="2" id="KW-1185">Reference proteome</keyword>
<dbReference type="KEGG" id="vg:26041294"/>
<dbReference type="InterPro" id="IPR036291">
    <property type="entry name" value="NAD(P)-bd_dom_sf"/>
</dbReference>
<gene>
    <name evidence="1" type="ORF">CPT_0012</name>
</gene>
<protein>
    <submittedName>
        <fullName evidence="1">Hypothetical phage protein</fullName>
    </submittedName>
</protein>
<evidence type="ECO:0000313" key="1">
    <source>
        <dbReference type="EMBL" id="CBJ93821.1"/>
    </source>
</evidence>
<dbReference type="GeneID" id="26041294"/>
<dbReference type="EMBL" id="FN667788">
    <property type="protein sequence ID" value="CBJ93821.1"/>
    <property type="molecule type" value="Genomic_DNA"/>
</dbReference>
<name>D5GV04_9CAUD</name>
<dbReference type="Proteomes" id="UP000002369">
    <property type="component" value="Segment"/>
</dbReference>
<evidence type="ECO:0000313" key="2">
    <source>
        <dbReference type="Proteomes" id="UP000002369"/>
    </source>
</evidence>
<accession>D5GV04</accession>
<proteinExistence type="predicted"/>
<sequence length="182" mass="20837">MIFLTGGNGYLANLLCNYTSHIDYVAIFGCPSSIKDIDSDPKKLASTLDTIVLAKEFKHKIIFASSVGSNYPGLPGTQGYYNRYKNVAEHYITNMYDNYLIYKIPRVYGPNKVKGIFKTLKDGTYDGSLETKIDYINEDDFVTWFMENLSSNNKIIEYNKDFRSIKVKDLKDLILNNTLYLL</sequence>
<reference evidence="1 2" key="1">
    <citation type="journal article" date="2010" name="BMC Genomics">
        <title>Evidence for a lineage of virulent bacteriophages that target Campylobacter.</title>
        <authorList>
            <person name="Timms A.R."/>
            <person name="Cambray-Young J."/>
            <person name="Scott A.E."/>
            <person name="Petty N.K."/>
            <person name="Connerton P.L."/>
            <person name="Clarke L."/>
            <person name="Seeger K."/>
            <person name="Quail M."/>
            <person name="Cummings N."/>
            <person name="Maskell D.J."/>
            <person name="Thomson N.R."/>
            <person name="Connerton I.F."/>
        </authorList>
    </citation>
    <scope>NUCLEOTIDE SEQUENCE [LARGE SCALE GENOMIC DNA]</scope>
</reference>
<dbReference type="RefSeq" id="YP_009169146.1">
    <property type="nucleotide sequence ID" value="NC_027997.1"/>
</dbReference>